<dbReference type="RefSeq" id="WP_130484202.1">
    <property type="nucleotide sequence ID" value="NZ_SGWW01000001.1"/>
</dbReference>
<keyword evidence="3" id="KW-1185">Reference proteome</keyword>
<proteinExistence type="predicted"/>
<sequence length="354" mass="38088">MTGPLTVVAVVACPGNGATSLAAEMSLRAARDALPSGVEFPTDASWFGAFPDSITVHPELVELSGGVRADDGHTEPGEESTPRVHVAQAGDTPAAMRPRPSQSRPVVRDRLRRVADDARERGTHTLVFVVPQSAWSADPNGLRRELARVADHVTIVLAADVLERVLARALARAALEDVRRGNPMRSRSARTALATGNWIATIDSAAAYDRWLDPESSGTVRTVLAVCTPPTAAALLRIIGHTSSYGDPEPDPASPALDDTTRTPRVSPPPSRSELDQLAELQRLAKNALLPRTRRERRAELDRALIAVGRAGLDGASADEPFTFTEAERHLIRRRLPQASEFGAQPWRADDAPH</sequence>
<reference evidence="2 3" key="1">
    <citation type="journal article" date="2015" name="Stand. Genomic Sci.">
        <title>Genomic Encyclopedia of Bacterial and Archaeal Type Strains, Phase III: the genomes of soil and plant-associated and newly described type strains.</title>
        <authorList>
            <person name="Whitman W.B."/>
            <person name="Woyke T."/>
            <person name="Klenk H.P."/>
            <person name="Zhou Y."/>
            <person name="Lilburn T.G."/>
            <person name="Beck B.J."/>
            <person name="De Vos P."/>
            <person name="Vandamme P."/>
            <person name="Eisen J.A."/>
            <person name="Garrity G."/>
            <person name="Hugenholtz P."/>
            <person name="Kyrpides N.C."/>
        </authorList>
    </citation>
    <scope>NUCLEOTIDE SEQUENCE [LARGE SCALE GENOMIC DNA]</scope>
    <source>
        <strain evidence="2 3">CV2</strain>
    </source>
</reference>
<dbReference type="OrthoDB" id="9819998at2"/>
<feature type="region of interest" description="Disordered" evidence="1">
    <location>
        <begin position="68"/>
        <end position="109"/>
    </location>
</feature>
<feature type="region of interest" description="Disordered" evidence="1">
    <location>
        <begin position="243"/>
        <end position="274"/>
    </location>
</feature>
<evidence type="ECO:0000313" key="3">
    <source>
        <dbReference type="Proteomes" id="UP000293519"/>
    </source>
</evidence>
<accession>A0A4Q7LX78</accession>
<name>A0A4Q7LX78_9MICO</name>
<dbReference type="EMBL" id="SGWW01000001">
    <property type="protein sequence ID" value="RZS59087.1"/>
    <property type="molecule type" value="Genomic_DNA"/>
</dbReference>
<dbReference type="Proteomes" id="UP000293519">
    <property type="component" value="Unassembled WGS sequence"/>
</dbReference>
<gene>
    <name evidence="2" type="ORF">EV141_0304</name>
</gene>
<dbReference type="AlphaFoldDB" id="A0A4Q7LX78"/>
<feature type="compositionally biased region" description="Basic and acidic residues" evidence="1">
    <location>
        <begin position="68"/>
        <end position="82"/>
    </location>
</feature>
<protein>
    <submittedName>
        <fullName evidence="2">Uncharacterized protein</fullName>
    </submittedName>
</protein>
<organism evidence="2 3">
    <name type="scientific">Microcella putealis</name>
    <dbReference type="NCBI Taxonomy" id="337005"/>
    <lineage>
        <taxon>Bacteria</taxon>
        <taxon>Bacillati</taxon>
        <taxon>Actinomycetota</taxon>
        <taxon>Actinomycetes</taxon>
        <taxon>Micrococcales</taxon>
        <taxon>Microbacteriaceae</taxon>
        <taxon>Microcella</taxon>
    </lineage>
</organism>
<comment type="caution">
    <text evidence="2">The sequence shown here is derived from an EMBL/GenBank/DDBJ whole genome shotgun (WGS) entry which is preliminary data.</text>
</comment>
<evidence type="ECO:0000313" key="2">
    <source>
        <dbReference type="EMBL" id="RZS59087.1"/>
    </source>
</evidence>
<evidence type="ECO:0000256" key="1">
    <source>
        <dbReference type="SAM" id="MobiDB-lite"/>
    </source>
</evidence>